<evidence type="ECO:0000259" key="8">
    <source>
        <dbReference type="Pfam" id="PF00324"/>
    </source>
</evidence>
<evidence type="ECO:0000256" key="1">
    <source>
        <dbReference type="ARBA" id="ARBA00004141"/>
    </source>
</evidence>
<keyword evidence="10" id="KW-1185">Reference proteome</keyword>
<evidence type="ECO:0000256" key="5">
    <source>
        <dbReference type="ARBA" id="ARBA00022989"/>
    </source>
</evidence>
<comment type="caution">
    <text evidence="9">The sequence shown here is derived from an EMBL/GenBank/DDBJ whole genome shotgun (WGS) entry which is preliminary data.</text>
</comment>
<evidence type="ECO:0000313" key="9">
    <source>
        <dbReference type="EMBL" id="KAJ1966706.1"/>
    </source>
</evidence>
<dbReference type="PANTHER" id="PTHR43341:SF1">
    <property type="entry name" value="GENERAL AMINO-ACID PERMEASE GAP1"/>
    <property type="match status" value="1"/>
</dbReference>
<dbReference type="AlphaFoldDB" id="A0A9W8E7L9"/>
<protein>
    <recommendedName>
        <fullName evidence="8">Amino acid permease/ SLC12A domain-containing protein</fullName>
    </recommendedName>
</protein>
<feature type="transmembrane region" description="Helical" evidence="7">
    <location>
        <begin position="406"/>
        <end position="429"/>
    </location>
</feature>
<feature type="transmembrane region" description="Helical" evidence="7">
    <location>
        <begin position="450"/>
        <end position="472"/>
    </location>
</feature>
<dbReference type="PIRSF" id="PIRSF006060">
    <property type="entry name" value="AA_transporter"/>
    <property type="match status" value="1"/>
</dbReference>
<keyword evidence="4" id="KW-0029">Amino-acid transport</keyword>
<keyword evidence="3 7" id="KW-0812">Transmembrane</keyword>
<dbReference type="InterPro" id="IPR004840">
    <property type="entry name" value="Amino_acid_permease_CS"/>
</dbReference>
<dbReference type="GO" id="GO:0015171">
    <property type="term" value="F:amino acid transmembrane transporter activity"/>
    <property type="evidence" value="ECO:0007669"/>
    <property type="project" value="TreeGrafter"/>
</dbReference>
<dbReference type="Gene3D" id="1.20.1740.10">
    <property type="entry name" value="Amino acid/polyamine transporter I"/>
    <property type="match status" value="1"/>
</dbReference>
<feature type="transmembrane region" description="Helical" evidence="7">
    <location>
        <begin position="59"/>
        <end position="78"/>
    </location>
</feature>
<feature type="transmembrane region" description="Helical" evidence="7">
    <location>
        <begin position="279"/>
        <end position="300"/>
    </location>
</feature>
<dbReference type="InterPro" id="IPR050524">
    <property type="entry name" value="APC_YAT"/>
</dbReference>
<feature type="transmembrane region" description="Helical" evidence="7">
    <location>
        <begin position="337"/>
        <end position="359"/>
    </location>
</feature>
<dbReference type="GO" id="GO:0016020">
    <property type="term" value="C:membrane"/>
    <property type="evidence" value="ECO:0007669"/>
    <property type="project" value="UniProtKB-SubCell"/>
</dbReference>
<keyword evidence="2" id="KW-0813">Transport</keyword>
<keyword evidence="6 7" id="KW-0472">Membrane</keyword>
<organism evidence="9 10">
    <name type="scientific">Dispira parvispora</name>
    <dbReference type="NCBI Taxonomy" id="1520584"/>
    <lineage>
        <taxon>Eukaryota</taxon>
        <taxon>Fungi</taxon>
        <taxon>Fungi incertae sedis</taxon>
        <taxon>Zoopagomycota</taxon>
        <taxon>Kickxellomycotina</taxon>
        <taxon>Dimargaritomycetes</taxon>
        <taxon>Dimargaritales</taxon>
        <taxon>Dimargaritaceae</taxon>
        <taxon>Dispira</taxon>
    </lineage>
</organism>
<proteinExistence type="predicted"/>
<sequence length="556" mass="60764">MPPKEGTGNAQDFHISAVEPPPYADVVISNDKDNGSIAGDKEGGGVELSRSLKERHMTMIAIGGTIGTGLFLGSGTALADGGPAGSLVAYSLVGFMVFFIMSSLGELATFIPVAGSFNTYGSRFVDPSFGFALGWNYWISWTITVSTELVATGMVIQYWLPNVTGVIWSGMAMAIMFLLNAVSVKGYGEAEYWFSMIKITAVIIFIIVGVFTASGVLGGHKYGFENWTSGAGAFPNGIGGIVQSFLVSGFSFQGTELVGIAAGESENPRRDVPRAIRQVFWRILIFYILATFVIGLIIPWDDPRLVQDHDVDDIGMSPFTLVFQRSGLGPAAHVMNAVILITVLSAGNSGLYCCARTLWTLAMENKAPRFLRRVTKRGIPINALIVTTVVSTFFFSLSFIGNKKVYTWLLNVSSMTGFLAWLGIAISHWRFRRAFVAQGYDVGLLPYRAVMFPIGPLFAGLITTFVIVGQAIPFNAEPFDPIQFVSSYLGIVMFIIFLVAWKIIHRTRLVPLVSVDVISDSKYHEDVDGSEDAEEEELSIIQRLSQHVKKLFSRFF</sequence>
<dbReference type="EMBL" id="JANBPY010000469">
    <property type="protein sequence ID" value="KAJ1966706.1"/>
    <property type="molecule type" value="Genomic_DNA"/>
</dbReference>
<feature type="transmembrane region" description="Helical" evidence="7">
    <location>
        <begin position="166"/>
        <end position="184"/>
    </location>
</feature>
<feature type="transmembrane region" description="Helical" evidence="7">
    <location>
        <begin position="135"/>
        <end position="160"/>
    </location>
</feature>
<gene>
    <name evidence="9" type="ORF">IWQ62_002297</name>
</gene>
<keyword evidence="5 7" id="KW-1133">Transmembrane helix</keyword>
<comment type="subcellular location">
    <subcellularLocation>
        <location evidence="1">Membrane</location>
        <topology evidence="1">Multi-pass membrane protein</topology>
    </subcellularLocation>
</comment>
<feature type="transmembrane region" description="Helical" evidence="7">
    <location>
        <begin position="196"/>
        <end position="217"/>
    </location>
</feature>
<feature type="transmembrane region" description="Helical" evidence="7">
    <location>
        <begin position="379"/>
        <end position="400"/>
    </location>
</feature>
<evidence type="ECO:0000256" key="7">
    <source>
        <dbReference type="SAM" id="Phobius"/>
    </source>
</evidence>
<name>A0A9W8E7L9_9FUNG</name>
<dbReference type="PROSITE" id="PS00218">
    <property type="entry name" value="AMINO_ACID_PERMEASE_1"/>
    <property type="match status" value="1"/>
</dbReference>
<dbReference type="OrthoDB" id="3900342at2759"/>
<dbReference type="Pfam" id="PF00324">
    <property type="entry name" value="AA_permease"/>
    <property type="match status" value="1"/>
</dbReference>
<evidence type="ECO:0000256" key="3">
    <source>
        <dbReference type="ARBA" id="ARBA00022692"/>
    </source>
</evidence>
<accession>A0A9W8E7L9</accession>
<dbReference type="Proteomes" id="UP001150925">
    <property type="component" value="Unassembled WGS sequence"/>
</dbReference>
<reference evidence="9" key="1">
    <citation type="submission" date="2022-07" db="EMBL/GenBank/DDBJ databases">
        <title>Phylogenomic reconstructions and comparative analyses of Kickxellomycotina fungi.</title>
        <authorList>
            <person name="Reynolds N.K."/>
            <person name="Stajich J.E."/>
            <person name="Barry K."/>
            <person name="Grigoriev I.V."/>
            <person name="Crous P."/>
            <person name="Smith M.E."/>
        </authorList>
    </citation>
    <scope>NUCLEOTIDE SEQUENCE</scope>
    <source>
        <strain evidence="9">RSA 1196</strain>
    </source>
</reference>
<dbReference type="InterPro" id="IPR004841">
    <property type="entry name" value="AA-permease/SLC12A_dom"/>
</dbReference>
<feature type="domain" description="Amino acid permease/ SLC12A" evidence="8">
    <location>
        <begin position="56"/>
        <end position="508"/>
    </location>
</feature>
<feature type="transmembrane region" description="Helical" evidence="7">
    <location>
        <begin position="90"/>
        <end position="114"/>
    </location>
</feature>
<evidence type="ECO:0000256" key="6">
    <source>
        <dbReference type="ARBA" id="ARBA00023136"/>
    </source>
</evidence>
<feature type="transmembrane region" description="Helical" evidence="7">
    <location>
        <begin position="484"/>
        <end position="504"/>
    </location>
</feature>
<dbReference type="FunFam" id="1.20.1740.10:FF:000001">
    <property type="entry name" value="Amino acid permease"/>
    <property type="match status" value="1"/>
</dbReference>
<evidence type="ECO:0000313" key="10">
    <source>
        <dbReference type="Proteomes" id="UP001150925"/>
    </source>
</evidence>
<evidence type="ECO:0000256" key="4">
    <source>
        <dbReference type="ARBA" id="ARBA00022970"/>
    </source>
</evidence>
<evidence type="ECO:0000256" key="2">
    <source>
        <dbReference type="ARBA" id="ARBA00022448"/>
    </source>
</evidence>
<dbReference type="PANTHER" id="PTHR43341">
    <property type="entry name" value="AMINO ACID PERMEASE"/>
    <property type="match status" value="1"/>
</dbReference>